<feature type="compositionally biased region" description="Basic and acidic residues" evidence="1">
    <location>
        <begin position="346"/>
        <end position="366"/>
    </location>
</feature>
<feature type="compositionally biased region" description="Basic and acidic residues" evidence="1">
    <location>
        <begin position="925"/>
        <end position="940"/>
    </location>
</feature>
<dbReference type="AlphaFoldDB" id="A0AAE0JCR4"/>
<feature type="region of interest" description="Disordered" evidence="1">
    <location>
        <begin position="734"/>
        <end position="993"/>
    </location>
</feature>
<feature type="compositionally biased region" description="Acidic residues" evidence="1">
    <location>
        <begin position="971"/>
        <end position="981"/>
    </location>
</feature>
<feature type="compositionally biased region" description="Acidic residues" evidence="1">
    <location>
        <begin position="214"/>
        <end position="225"/>
    </location>
</feature>
<feature type="compositionally biased region" description="Low complexity" evidence="1">
    <location>
        <begin position="809"/>
        <end position="844"/>
    </location>
</feature>
<feature type="region of interest" description="Disordered" evidence="1">
    <location>
        <begin position="1"/>
        <end position="34"/>
    </location>
</feature>
<feature type="compositionally biased region" description="Low complexity" evidence="1">
    <location>
        <begin position="578"/>
        <end position="606"/>
    </location>
</feature>
<feature type="compositionally biased region" description="Low complexity" evidence="1">
    <location>
        <begin position="11"/>
        <end position="22"/>
    </location>
</feature>
<dbReference type="GeneID" id="87868202"/>
<reference evidence="2" key="1">
    <citation type="journal article" date="2023" name="Mol. Phylogenet. Evol.">
        <title>Genome-scale phylogeny and comparative genomics of the fungal order Sordariales.</title>
        <authorList>
            <person name="Hensen N."/>
            <person name="Bonometti L."/>
            <person name="Westerberg I."/>
            <person name="Brannstrom I.O."/>
            <person name="Guillou S."/>
            <person name="Cros-Aarteil S."/>
            <person name="Calhoun S."/>
            <person name="Haridas S."/>
            <person name="Kuo A."/>
            <person name="Mondo S."/>
            <person name="Pangilinan J."/>
            <person name="Riley R."/>
            <person name="LaButti K."/>
            <person name="Andreopoulos B."/>
            <person name="Lipzen A."/>
            <person name="Chen C."/>
            <person name="Yan M."/>
            <person name="Daum C."/>
            <person name="Ng V."/>
            <person name="Clum A."/>
            <person name="Steindorff A."/>
            <person name="Ohm R.A."/>
            <person name="Martin F."/>
            <person name="Silar P."/>
            <person name="Natvig D.O."/>
            <person name="Lalanne C."/>
            <person name="Gautier V."/>
            <person name="Ament-Velasquez S.L."/>
            <person name="Kruys A."/>
            <person name="Hutchinson M.I."/>
            <person name="Powell A.J."/>
            <person name="Barry K."/>
            <person name="Miller A.N."/>
            <person name="Grigoriev I.V."/>
            <person name="Debuchy R."/>
            <person name="Gladieux P."/>
            <person name="Hiltunen Thoren M."/>
            <person name="Johannesson H."/>
        </authorList>
    </citation>
    <scope>NUCLEOTIDE SEQUENCE</scope>
    <source>
        <strain evidence="2">CBS 560.94</strain>
    </source>
</reference>
<name>A0AAE0JCR4_9PEZI</name>
<reference evidence="2" key="2">
    <citation type="submission" date="2023-06" db="EMBL/GenBank/DDBJ databases">
        <authorList>
            <consortium name="Lawrence Berkeley National Laboratory"/>
            <person name="Haridas S."/>
            <person name="Hensen N."/>
            <person name="Bonometti L."/>
            <person name="Westerberg I."/>
            <person name="Brannstrom I.O."/>
            <person name="Guillou S."/>
            <person name="Cros-Aarteil S."/>
            <person name="Calhoun S."/>
            <person name="Kuo A."/>
            <person name="Mondo S."/>
            <person name="Pangilinan J."/>
            <person name="Riley R."/>
            <person name="Labutti K."/>
            <person name="Andreopoulos B."/>
            <person name="Lipzen A."/>
            <person name="Chen C."/>
            <person name="Yanf M."/>
            <person name="Daum C."/>
            <person name="Ng V."/>
            <person name="Clum A."/>
            <person name="Steindorff A."/>
            <person name="Ohm R."/>
            <person name="Martin F."/>
            <person name="Silar P."/>
            <person name="Natvig D."/>
            <person name="Lalanne C."/>
            <person name="Gautier V."/>
            <person name="Ament-Velasquez S.L."/>
            <person name="Kruys A."/>
            <person name="Hutchinson M.I."/>
            <person name="Powell A.J."/>
            <person name="Barry K."/>
            <person name="Miller A.N."/>
            <person name="Grigoriev I.V."/>
            <person name="Debuchy R."/>
            <person name="Gladieux P."/>
            <person name="Thoren M.H."/>
            <person name="Johannesson H."/>
        </authorList>
    </citation>
    <scope>NUCLEOTIDE SEQUENCE</scope>
    <source>
        <strain evidence="2">CBS 560.94</strain>
    </source>
</reference>
<feature type="region of interest" description="Disordered" evidence="1">
    <location>
        <begin position="465"/>
        <end position="606"/>
    </location>
</feature>
<dbReference type="Proteomes" id="UP001278500">
    <property type="component" value="Unassembled WGS sequence"/>
</dbReference>
<feature type="region of interest" description="Disordered" evidence="1">
    <location>
        <begin position="278"/>
        <end position="366"/>
    </location>
</feature>
<dbReference type="EMBL" id="JAUEPP010000005">
    <property type="protein sequence ID" value="KAK3342782.1"/>
    <property type="molecule type" value="Genomic_DNA"/>
</dbReference>
<evidence type="ECO:0000256" key="1">
    <source>
        <dbReference type="SAM" id="MobiDB-lite"/>
    </source>
</evidence>
<dbReference type="RefSeq" id="XP_062680575.1">
    <property type="nucleotide sequence ID" value="XM_062831048.1"/>
</dbReference>
<accession>A0AAE0JCR4</accession>
<feature type="compositionally biased region" description="Low complexity" evidence="1">
    <location>
        <begin position="334"/>
        <end position="343"/>
    </location>
</feature>
<evidence type="ECO:0000313" key="2">
    <source>
        <dbReference type="EMBL" id="KAK3342782.1"/>
    </source>
</evidence>
<organism evidence="2 3">
    <name type="scientific">Neurospora tetraspora</name>
    <dbReference type="NCBI Taxonomy" id="94610"/>
    <lineage>
        <taxon>Eukaryota</taxon>
        <taxon>Fungi</taxon>
        <taxon>Dikarya</taxon>
        <taxon>Ascomycota</taxon>
        <taxon>Pezizomycotina</taxon>
        <taxon>Sordariomycetes</taxon>
        <taxon>Sordariomycetidae</taxon>
        <taxon>Sordariales</taxon>
        <taxon>Sordariaceae</taxon>
        <taxon>Neurospora</taxon>
    </lineage>
</organism>
<comment type="caution">
    <text evidence="2">The sequence shown here is derived from an EMBL/GenBank/DDBJ whole genome shotgun (WGS) entry which is preliminary data.</text>
</comment>
<feature type="compositionally biased region" description="Low complexity" evidence="1">
    <location>
        <begin position="777"/>
        <end position="791"/>
    </location>
</feature>
<keyword evidence="3" id="KW-1185">Reference proteome</keyword>
<proteinExistence type="predicted"/>
<feature type="compositionally biased region" description="Low complexity" evidence="1">
    <location>
        <begin position="752"/>
        <end position="767"/>
    </location>
</feature>
<feature type="region of interest" description="Disordered" evidence="1">
    <location>
        <begin position="157"/>
        <end position="245"/>
    </location>
</feature>
<feature type="compositionally biased region" description="Pro residues" evidence="1">
    <location>
        <begin position="551"/>
        <end position="560"/>
    </location>
</feature>
<protein>
    <submittedName>
        <fullName evidence="2">Uncharacterized protein</fullName>
    </submittedName>
</protein>
<feature type="compositionally biased region" description="Basic and acidic residues" evidence="1">
    <location>
        <begin position="852"/>
        <end position="889"/>
    </location>
</feature>
<sequence>MPSPSDIPPGNNAFNNTNNMVNISRANDAPTPTRIPTPAPWFFLSRRRHLPSPSLSNQEQDEVFNRISSSMSHSSTLAARQEPNVAAGLPTSPGLHILRRARIVEYIKSYTSARERHDGQQREATTEWGVVGVPVLETHPHSPSFFITALYHDGHDGEITPPPASPHGAFLSDIIRTSSPDSPDNKSDTSAGGRRRSQSASRDVVEHFVSGSDAGEDEDEDEDELLFLQTPPNPNPNYSSSSRVGTTTITGSITDMLLGTMTAEEQAVVSRTWKKVLKSKGRGVTTTTQHGDMDAVAEEGEGNNSEGGAVLWNKVAMQEEEEDSDSDGGGAPLSGSSSENGSSRLGNDRRREKGGSDGRRLDGGSNRRIDLAQFAARHHHQQFWHGPGLRANSDRQKADAAAQLERHRRPSDTPILPAFRSGIETGACRSDAGADITLELFSTLFRLQRAEARARQRVLNRFSSLDHPGRINSLQDGGQQARQPGRSQQRNPDDASTSNADHFTSERHRFHHFTEPPLTSNTTRSLHLPPPTPSRPSKGSSSRSVLAQSSTPPPRAPLPHEPQGSRTTNQVPKPPSPTTTTTGDFTPTTGNSTTTPLSSSSSSKLGPFPLSPSTVALLASSQASFERLTTPKFHPAGVSRSRQNQEAQIQAHTAAWTNIDIGKGKEEEEGEKEGEEGWEMVDNPCDEYRVIYNPGKGNGYARNGGFGRREVEVEGEVDELPGGLEETCTDYGFVLDRKGDGEGSTSAGGGPQQQQHQHHQIPIVVPPLHRDITRHGTPSTTSTTSQTQTQPHLATSRLRQLQQTERESTVSTSLSVSSYAPLSRPSMSSSSPYPSPFSGEVGVRVGAGGRGQNEEQKGKGKAKGKEKWKGTANEQERHGNGRREVETRTTRVQQNSLHLGRNNGQRDYRGQGQGQGSNFPSSTNRNEERESERRRGDTRVNIRMGRIVQPSGSRAHTGGSVAQPSGRPGLDDDSVDIDEGFADVLPGRVGKKQ</sequence>
<feature type="compositionally biased region" description="Polar residues" evidence="1">
    <location>
        <begin position="472"/>
        <end position="502"/>
    </location>
</feature>
<gene>
    <name evidence="2" type="ORF">B0H65DRAFT_589774</name>
</gene>
<evidence type="ECO:0000313" key="3">
    <source>
        <dbReference type="Proteomes" id="UP001278500"/>
    </source>
</evidence>
<feature type="compositionally biased region" description="Low complexity" evidence="1">
    <location>
        <begin position="535"/>
        <end position="546"/>
    </location>
</feature>